<evidence type="ECO:0000313" key="2">
    <source>
        <dbReference type="Proteomes" id="UP000714817"/>
    </source>
</evidence>
<sequence>MDYRYKKTNKSTFDFCKAMLAVCVLIFTLSLIFQLSISNNLAVKGKEMSALMREKTSLLSEISELELESAKYSSLSYIEKQAQEQGFQRNTAYVYALSPVVQTASLTQ</sequence>
<name>A0A955DZM6_UNCKA</name>
<protein>
    <submittedName>
        <fullName evidence="1">Uncharacterized protein</fullName>
    </submittedName>
</protein>
<proteinExistence type="predicted"/>
<accession>A0A955DZM6</accession>
<evidence type="ECO:0000313" key="1">
    <source>
        <dbReference type="EMBL" id="MCA9301919.1"/>
    </source>
</evidence>
<reference evidence="1" key="1">
    <citation type="submission" date="2020-04" db="EMBL/GenBank/DDBJ databases">
        <authorList>
            <person name="Zhang T."/>
        </authorList>
    </citation>
    <scope>NUCLEOTIDE SEQUENCE</scope>
    <source>
        <strain evidence="1">HKST-UBA80</strain>
    </source>
</reference>
<dbReference type="Proteomes" id="UP000714817">
    <property type="component" value="Unassembled WGS sequence"/>
</dbReference>
<dbReference type="AlphaFoldDB" id="A0A955DZM6"/>
<gene>
    <name evidence="1" type="ORF">KDA10_00945</name>
</gene>
<comment type="caution">
    <text evidence="1">The sequence shown here is derived from an EMBL/GenBank/DDBJ whole genome shotgun (WGS) entry which is preliminary data.</text>
</comment>
<dbReference type="EMBL" id="JAGQNY010000003">
    <property type="protein sequence ID" value="MCA9301919.1"/>
    <property type="molecule type" value="Genomic_DNA"/>
</dbReference>
<reference evidence="1" key="2">
    <citation type="journal article" date="2021" name="Microbiome">
        <title>Successional dynamics and alternative stable states in a saline activated sludge microbial community over 9 years.</title>
        <authorList>
            <person name="Wang Y."/>
            <person name="Ye J."/>
            <person name="Ju F."/>
            <person name="Liu L."/>
            <person name="Boyd J.A."/>
            <person name="Deng Y."/>
            <person name="Parks D.H."/>
            <person name="Jiang X."/>
            <person name="Yin X."/>
            <person name="Woodcroft B.J."/>
            <person name="Tyson G.W."/>
            <person name="Hugenholtz P."/>
            <person name="Polz M.F."/>
            <person name="Zhang T."/>
        </authorList>
    </citation>
    <scope>NUCLEOTIDE SEQUENCE</scope>
    <source>
        <strain evidence="1">HKST-UBA80</strain>
    </source>
</reference>
<organism evidence="1 2">
    <name type="scientific">candidate division WWE3 bacterium</name>
    <dbReference type="NCBI Taxonomy" id="2053526"/>
    <lineage>
        <taxon>Bacteria</taxon>
        <taxon>Katanobacteria</taxon>
    </lineage>
</organism>